<sequence>MNRRLALGILGLGLLALTAGCTSFLGPGEPDPGDLTANETYDWDAGVDADLDVNKRNVTAVFDVRNRTDGLDDSDPTFRFYGRGTLATEQPQRLTAVQFRYANGTQVAFESVDGEARSVVTYTNGTTAQLPVLSVERTNDRTVVHLPTNESGQLGVTLPKDGKQVSLPGYVEGSYQMRLPESARVGVPLLSQVRPGTSDRTVANDRLLLSWEGVDAPTLVVRYYLQRDLLLFGGLAVGATLIGLGGALYYYRQLRATQKKREEVGLDMDIEDDDRNRPPPGMG</sequence>
<keyword evidence="1" id="KW-1133">Transmembrane helix</keyword>
<gene>
    <name evidence="2" type="ORF">DM867_10125</name>
</gene>
<keyword evidence="1" id="KW-0472">Membrane</keyword>
<dbReference type="Pfam" id="PF19119">
    <property type="entry name" value="DUF5803"/>
    <property type="match status" value="1"/>
</dbReference>
<organism evidence="2 3">
    <name type="scientific">Halosegnis rubeus</name>
    <dbReference type="NCBI Taxonomy" id="2212850"/>
    <lineage>
        <taxon>Archaea</taxon>
        <taxon>Methanobacteriati</taxon>
        <taxon>Methanobacteriota</taxon>
        <taxon>Stenosarchaea group</taxon>
        <taxon>Halobacteria</taxon>
        <taxon>Halobacteriales</taxon>
        <taxon>Natronomonadaceae</taxon>
        <taxon>Halosegnis</taxon>
    </lineage>
</organism>
<proteinExistence type="predicted"/>
<feature type="transmembrane region" description="Helical" evidence="1">
    <location>
        <begin position="229"/>
        <end position="251"/>
    </location>
</feature>
<dbReference type="EMBL" id="QKKZ01000004">
    <property type="protein sequence ID" value="KAB7513328.1"/>
    <property type="molecule type" value="Genomic_DNA"/>
</dbReference>
<name>A0A5N5U4B6_9EURY</name>
<dbReference type="AlphaFoldDB" id="A0A5N5U4B6"/>
<dbReference type="Proteomes" id="UP000326865">
    <property type="component" value="Unassembled WGS sequence"/>
</dbReference>
<reference evidence="2 3" key="1">
    <citation type="submission" date="2019-10" db="EMBL/GenBank/DDBJ databases">
        <title>Unraveling microbial dark matter from salterns through culturing: the case of the genus Halosegnis.</title>
        <authorList>
            <person name="Duran-Viseras A."/>
            <person name="Andrei A.-S."/>
            <person name="Vera-Gargallo B."/>
            <person name="Ghai R."/>
            <person name="Sanchez-Porro C."/>
            <person name="Ventosa A."/>
        </authorList>
    </citation>
    <scope>NUCLEOTIDE SEQUENCE [LARGE SCALE GENOMIC DNA]</scope>
    <source>
        <strain evidence="2 3">F18-79</strain>
    </source>
</reference>
<comment type="caution">
    <text evidence="2">The sequence shown here is derived from an EMBL/GenBank/DDBJ whole genome shotgun (WGS) entry which is preliminary data.</text>
</comment>
<evidence type="ECO:0000256" key="1">
    <source>
        <dbReference type="SAM" id="Phobius"/>
    </source>
</evidence>
<evidence type="ECO:0008006" key="4">
    <source>
        <dbReference type="Google" id="ProtNLM"/>
    </source>
</evidence>
<dbReference type="InterPro" id="IPR043826">
    <property type="entry name" value="DUF5803"/>
</dbReference>
<protein>
    <recommendedName>
        <fullName evidence="4">Lipoprotein</fullName>
    </recommendedName>
</protein>
<evidence type="ECO:0000313" key="3">
    <source>
        <dbReference type="Proteomes" id="UP000326865"/>
    </source>
</evidence>
<keyword evidence="1" id="KW-0812">Transmembrane</keyword>
<accession>A0A5N5U4B6</accession>
<dbReference type="RefSeq" id="WP_152134204.1">
    <property type="nucleotide sequence ID" value="NZ_QKKZ01000004.1"/>
</dbReference>
<evidence type="ECO:0000313" key="2">
    <source>
        <dbReference type="EMBL" id="KAB7513328.1"/>
    </source>
</evidence>
<keyword evidence="3" id="KW-1185">Reference proteome</keyword>
<dbReference type="PROSITE" id="PS51257">
    <property type="entry name" value="PROKAR_LIPOPROTEIN"/>
    <property type="match status" value="1"/>
</dbReference>